<name>A0A1U9LJS4_9PROT</name>
<dbReference type="AlphaFoldDB" id="A0A1U9LJS4"/>
<dbReference type="KEGG" id="aper:A0U91_16770"/>
<accession>A0A1U9LJS4</accession>
<sequence>MRLSDLSVEIYFLIISLVAAYLYISNMKSCFRHDKKYSREENFVAMILILLGLFHTVSNTLSKSHHEDIPVQTYLLDQE</sequence>
<protein>
    <submittedName>
        <fullName evidence="2">Uncharacterized protein</fullName>
    </submittedName>
</protein>
<keyword evidence="1" id="KW-1133">Transmembrane helix</keyword>
<dbReference type="Proteomes" id="UP000189055">
    <property type="component" value="Plasmid pAC1084_1"/>
</dbReference>
<proteinExistence type="predicted"/>
<gene>
    <name evidence="2" type="ORF">A0U91_16770</name>
</gene>
<keyword evidence="1" id="KW-0472">Membrane</keyword>
<keyword evidence="2" id="KW-0614">Plasmid</keyword>
<geneLocation type="plasmid" evidence="3">
    <name>pac1084_1</name>
</geneLocation>
<evidence type="ECO:0000313" key="3">
    <source>
        <dbReference type="Proteomes" id="UP000189055"/>
    </source>
</evidence>
<evidence type="ECO:0000256" key="1">
    <source>
        <dbReference type="SAM" id="Phobius"/>
    </source>
</evidence>
<reference evidence="2 3" key="1">
    <citation type="submission" date="2016-03" db="EMBL/GenBank/DDBJ databases">
        <title>Acetic acid bacteria sequencing.</title>
        <authorList>
            <person name="Brandt J."/>
            <person name="Jakob F."/>
            <person name="Vogel R.F."/>
        </authorList>
    </citation>
    <scope>NUCLEOTIDE SEQUENCE [LARGE SCALE GENOMIC DNA]</scope>
    <source>
        <strain evidence="2 3">TMW2.1084</strain>
        <plasmid evidence="3">pac1084_1</plasmid>
    </source>
</reference>
<organism evidence="2 3">
    <name type="scientific">Acetobacter persici</name>
    <dbReference type="NCBI Taxonomy" id="1076596"/>
    <lineage>
        <taxon>Bacteria</taxon>
        <taxon>Pseudomonadati</taxon>
        <taxon>Pseudomonadota</taxon>
        <taxon>Alphaproteobacteria</taxon>
        <taxon>Acetobacterales</taxon>
        <taxon>Acetobacteraceae</taxon>
        <taxon>Acetobacter</taxon>
    </lineage>
</organism>
<feature type="transmembrane region" description="Helical" evidence="1">
    <location>
        <begin position="6"/>
        <end position="23"/>
    </location>
</feature>
<keyword evidence="1" id="KW-0812">Transmembrane</keyword>
<dbReference type="EMBL" id="CP014688">
    <property type="protein sequence ID" value="AQT06657.1"/>
    <property type="molecule type" value="Genomic_DNA"/>
</dbReference>
<evidence type="ECO:0000313" key="2">
    <source>
        <dbReference type="EMBL" id="AQT06657.1"/>
    </source>
</evidence>